<keyword evidence="6" id="KW-0614">Plasmid</keyword>
<dbReference type="InterPro" id="IPR013131">
    <property type="entry name" value="Mannitol_DH_N"/>
</dbReference>
<dbReference type="InterPro" id="IPR000669">
    <property type="entry name" value="Mannitol_DH"/>
</dbReference>
<dbReference type="Proteomes" id="UP000002431">
    <property type="component" value="Plasmid pDGEO01"/>
</dbReference>
<dbReference type="GO" id="GO:0016616">
    <property type="term" value="F:oxidoreductase activity, acting on the CH-OH group of donors, NAD or NADP as acceptor"/>
    <property type="evidence" value="ECO:0007669"/>
    <property type="project" value="TreeGrafter"/>
</dbReference>
<dbReference type="InterPro" id="IPR013118">
    <property type="entry name" value="Mannitol_DH_C"/>
</dbReference>
<dbReference type="HOGENOM" id="CLU_027324_0_1_0"/>
<reference evidence="6" key="1">
    <citation type="submission" date="2006-04" db="EMBL/GenBank/DDBJ databases">
        <title>Complete sequence of plasmid1 pDGEO01 of Deinococcus geothermalis DSM 11300.</title>
        <authorList>
            <consortium name="US DOE Joint Genome Institute"/>
            <person name="Copeland A."/>
            <person name="Lucas S."/>
            <person name="Lapidus A."/>
            <person name="Barry K."/>
            <person name="Detter J.C."/>
            <person name="Glavina del Rio T."/>
            <person name="Hammon N."/>
            <person name="Israni S."/>
            <person name="Dalin E."/>
            <person name="Tice H."/>
            <person name="Pitluck S."/>
            <person name="Brettin T."/>
            <person name="Bruce D."/>
            <person name="Han C."/>
            <person name="Tapia R."/>
            <person name="Saunders E."/>
            <person name="Gilna P."/>
            <person name="Schmutz J."/>
            <person name="Larimer F."/>
            <person name="Land M."/>
            <person name="Hauser L."/>
            <person name="Kyrpides N."/>
            <person name="Kim E."/>
            <person name="Daly M.J."/>
            <person name="Fredrickson J.K."/>
            <person name="Makarova K.S."/>
            <person name="Gaidamakova E.K."/>
            <person name="Zhai M."/>
            <person name="Richardson P."/>
        </authorList>
    </citation>
    <scope>NUCLEOTIDE SEQUENCE</scope>
    <source>
        <strain evidence="6">DSM 11300</strain>
        <plasmid evidence="6">pDGEO01</plasmid>
    </source>
</reference>
<evidence type="ECO:0000256" key="2">
    <source>
        <dbReference type="ARBA" id="ARBA00023027"/>
    </source>
</evidence>
<evidence type="ECO:0000259" key="4">
    <source>
        <dbReference type="Pfam" id="PF01232"/>
    </source>
</evidence>
<dbReference type="GO" id="GO:0019594">
    <property type="term" value="P:mannitol metabolic process"/>
    <property type="evidence" value="ECO:0007669"/>
    <property type="project" value="InterPro"/>
</dbReference>
<dbReference type="InterPro" id="IPR013328">
    <property type="entry name" value="6PGD_dom2"/>
</dbReference>
<geneLocation type="plasmid" evidence="6 7">
    <name>pDGEO01</name>
</geneLocation>
<dbReference type="PANTHER" id="PTHR43362:SF1">
    <property type="entry name" value="MANNITOL DEHYDROGENASE 2-RELATED"/>
    <property type="match status" value="1"/>
</dbReference>
<dbReference type="KEGG" id="dge:Dgeo_2866"/>
<dbReference type="eggNOG" id="COG0246">
    <property type="taxonomic scope" value="Bacteria"/>
</dbReference>
<dbReference type="InterPro" id="IPR036291">
    <property type="entry name" value="NAD(P)-bd_dom_sf"/>
</dbReference>
<dbReference type="SUPFAM" id="SSF48179">
    <property type="entry name" value="6-phosphogluconate dehydrogenase C-terminal domain-like"/>
    <property type="match status" value="1"/>
</dbReference>
<dbReference type="PANTHER" id="PTHR43362">
    <property type="entry name" value="MANNITOL DEHYDROGENASE DSF1-RELATED"/>
    <property type="match status" value="1"/>
</dbReference>
<feature type="domain" description="Mannitol dehydrogenase C-terminal" evidence="5">
    <location>
        <begin position="288"/>
        <end position="475"/>
    </location>
</feature>
<feature type="domain" description="Mannitol dehydrogenase N-terminal" evidence="4">
    <location>
        <begin position="29"/>
        <end position="279"/>
    </location>
</feature>
<dbReference type="InterPro" id="IPR050988">
    <property type="entry name" value="Mannitol_DH/Oxidoreductase"/>
</dbReference>
<sequence>MVKLTLSALPALSPAVAVPAYDPRAQIPGIVHFGVGAFHRSHQAMYLDRLLNSGRGAGWAICGVGVLPQDARMRDVLAEQDHLYTLVTRSPDGQAQARVIGAIVEFLFAPDDPERVLERLADPTTRIVSLTVTEGGYSVSNATGEFDPTPPDIAHDLTPGAVPRTFFGFLTEGLRRRRERGLPPFTVVSCDNMPGNGEVTRRALTAFARLQDPELGDWIAHNVAFPNSMVDRITPATTEQDRQDIAAAYGIEDAWPVVAESFAQWVLEDRFTQGRPALETVGVQVVSDVEPYELMKLRLLNASHQALAYLGLLAGYRFVHEVCQDPLFARFLLDYMTQEATPTLRPVPGIDLGAYRRELIARFSNPAIRDPLTRLTVDSSERIPKFLLPVIRDQLARGGELARCALVIASWRAYLATVLEEGSASFPDQHAQALAEAVRRDAQQPGAFLDLEAVFGELGRNARFRTAYLSAWESLRRQGPLGAMRALMGEESSPSNVTSLSGR</sequence>
<dbReference type="SMR" id="Q1J2I9"/>
<dbReference type="Pfam" id="PF08125">
    <property type="entry name" value="Mannitol_dh_C"/>
    <property type="match status" value="1"/>
</dbReference>
<evidence type="ECO:0000256" key="3">
    <source>
        <dbReference type="ARBA" id="ARBA00061451"/>
    </source>
</evidence>
<evidence type="ECO:0000256" key="1">
    <source>
        <dbReference type="ARBA" id="ARBA00023002"/>
    </source>
</evidence>
<dbReference type="PROSITE" id="PS00974">
    <property type="entry name" value="MANNITOL_DHGENASE"/>
    <property type="match status" value="1"/>
</dbReference>
<dbReference type="RefSeq" id="WP_011525714.1">
    <property type="nucleotide sequence ID" value="NC_008010.2"/>
</dbReference>
<evidence type="ECO:0000313" key="6">
    <source>
        <dbReference type="EMBL" id="ABF44295.1"/>
    </source>
</evidence>
<dbReference type="InterPro" id="IPR023027">
    <property type="entry name" value="Mannitol_DH_CS"/>
</dbReference>
<comment type="similarity">
    <text evidence="3">Belongs to the mannitol dehydrogenase family. UxuB subfamily.</text>
</comment>
<dbReference type="Pfam" id="PF01232">
    <property type="entry name" value="Mannitol_dh"/>
    <property type="match status" value="1"/>
</dbReference>
<dbReference type="Gene3D" id="1.10.1040.10">
    <property type="entry name" value="N-(1-d-carboxylethyl)-l-norvaline Dehydrogenase, domain 2"/>
    <property type="match status" value="1"/>
</dbReference>
<keyword evidence="2" id="KW-0520">NAD</keyword>
<keyword evidence="7" id="KW-1185">Reference proteome</keyword>
<dbReference type="PRINTS" id="PR00084">
    <property type="entry name" value="MTLDHDRGNASE"/>
</dbReference>
<proteinExistence type="inferred from homology"/>
<dbReference type="Gene3D" id="3.40.50.720">
    <property type="entry name" value="NAD(P)-binding Rossmann-like Domain"/>
    <property type="match status" value="1"/>
</dbReference>
<gene>
    <name evidence="6" type="ordered locus">Dgeo_2866</name>
</gene>
<protein>
    <submittedName>
        <fullName evidence="6">Mannitol dehydrogenase-like protein</fullName>
    </submittedName>
</protein>
<name>Q1J2I9_DEIGD</name>
<organism evidence="6 7">
    <name type="scientific">Deinococcus geothermalis (strain DSM 11300 / CIP 105573 / AG-3a)</name>
    <dbReference type="NCBI Taxonomy" id="319795"/>
    <lineage>
        <taxon>Bacteria</taxon>
        <taxon>Thermotogati</taxon>
        <taxon>Deinococcota</taxon>
        <taxon>Deinococci</taxon>
        <taxon>Deinococcales</taxon>
        <taxon>Deinococcaceae</taxon>
        <taxon>Deinococcus</taxon>
    </lineage>
</organism>
<dbReference type="EMBL" id="CP000358">
    <property type="protein sequence ID" value="ABF44295.1"/>
    <property type="molecule type" value="Genomic_DNA"/>
</dbReference>
<evidence type="ECO:0000313" key="7">
    <source>
        <dbReference type="Proteomes" id="UP000002431"/>
    </source>
</evidence>
<dbReference type="FunFam" id="3.40.50.720:FF:000129">
    <property type="entry name" value="D-mannonate oxidoreductase"/>
    <property type="match status" value="1"/>
</dbReference>
<dbReference type="AlphaFoldDB" id="Q1J2I9"/>
<accession>Q1J2I9</accession>
<evidence type="ECO:0000259" key="5">
    <source>
        <dbReference type="Pfam" id="PF08125"/>
    </source>
</evidence>
<dbReference type="InterPro" id="IPR008927">
    <property type="entry name" value="6-PGluconate_DH-like_C_sf"/>
</dbReference>
<keyword evidence="1" id="KW-0560">Oxidoreductase</keyword>
<dbReference type="SUPFAM" id="SSF51735">
    <property type="entry name" value="NAD(P)-binding Rossmann-fold domains"/>
    <property type="match status" value="1"/>
</dbReference>